<dbReference type="OrthoDB" id="20134at2759"/>
<evidence type="ECO:0000256" key="9">
    <source>
        <dbReference type="ARBA" id="ARBA00022741"/>
    </source>
</evidence>
<feature type="compositionally biased region" description="Basic and acidic residues" evidence="19">
    <location>
        <begin position="712"/>
        <end position="730"/>
    </location>
</feature>
<evidence type="ECO:0000256" key="17">
    <source>
        <dbReference type="ARBA" id="ARBA00051680"/>
    </source>
</evidence>
<dbReference type="InterPro" id="IPR008266">
    <property type="entry name" value="Tyr_kinase_AS"/>
</dbReference>
<feature type="region of interest" description="Disordered" evidence="19">
    <location>
        <begin position="1"/>
        <end position="22"/>
    </location>
</feature>
<evidence type="ECO:0000256" key="4">
    <source>
        <dbReference type="ARBA" id="ARBA00013203"/>
    </source>
</evidence>
<comment type="cofactor">
    <cofactor evidence="2">
        <name>Mg(2+)</name>
        <dbReference type="ChEBI" id="CHEBI:18420"/>
    </cofactor>
</comment>
<dbReference type="PROSITE" id="PS00107">
    <property type="entry name" value="PROTEIN_KINASE_ATP"/>
    <property type="match status" value="1"/>
</dbReference>
<dbReference type="GO" id="GO:0005634">
    <property type="term" value="C:nucleus"/>
    <property type="evidence" value="ECO:0007669"/>
    <property type="project" value="TreeGrafter"/>
</dbReference>
<evidence type="ECO:0000256" key="16">
    <source>
        <dbReference type="ARBA" id="ARBA00049308"/>
    </source>
</evidence>
<dbReference type="Proteomes" id="UP000515158">
    <property type="component" value="Unplaced"/>
</dbReference>
<dbReference type="FunCoup" id="A0A6P8YSG7">
    <property type="interactions" value="333"/>
</dbReference>
<reference evidence="22" key="1">
    <citation type="submission" date="2025-08" db="UniProtKB">
        <authorList>
            <consortium name="RefSeq"/>
        </authorList>
    </citation>
    <scope>IDENTIFICATION</scope>
    <source>
        <tissue evidence="22">Total insect</tissue>
    </source>
</reference>
<keyword evidence="14" id="KW-0464">Manganese</keyword>
<dbReference type="GeneID" id="117646268"/>
<dbReference type="PROSITE" id="PS50011">
    <property type="entry name" value="PROTEIN_KINASE_DOM"/>
    <property type="match status" value="1"/>
</dbReference>
<dbReference type="InterPro" id="IPR017441">
    <property type="entry name" value="Protein_kinase_ATP_BS"/>
</dbReference>
<evidence type="ECO:0000256" key="11">
    <source>
        <dbReference type="ARBA" id="ARBA00022840"/>
    </source>
</evidence>
<dbReference type="InterPro" id="IPR011009">
    <property type="entry name" value="Kinase-like_dom_sf"/>
</dbReference>
<keyword evidence="11 18" id="KW-0067">ATP-binding</keyword>
<keyword evidence="7" id="KW-0808">Transferase</keyword>
<keyword evidence="12" id="KW-0460">Magnesium</keyword>
<keyword evidence="8" id="KW-0479">Metal-binding</keyword>
<evidence type="ECO:0000256" key="19">
    <source>
        <dbReference type="SAM" id="MobiDB-lite"/>
    </source>
</evidence>
<feature type="region of interest" description="Disordered" evidence="19">
    <location>
        <begin position="551"/>
        <end position="604"/>
    </location>
</feature>
<evidence type="ECO:0000256" key="15">
    <source>
        <dbReference type="ARBA" id="ARBA00049003"/>
    </source>
</evidence>
<proteinExistence type="inferred from homology"/>
<comment type="catalytic activity">
    <reaction evidence="16">
        <text>L-threonyl-[protein] + ATP = O-phospho-L-threonyl-[protein] + ADP + H(+)</text>
        <dbReference type="Rhea" id="RHEA:46608"/>
        <dbReference type="Rhea" id="RHEA-COMP:11060"/>
        <dbReference type="Rhea" id="RHEA-COMP:11605"/>
        <dbReference type="ChEBI" id="CHEBI:15378"/>
        <dbReference type="ChEBI" id="CHEBI:30013"/>
        <dbReference type="ChEBI" id="CHEBI:30616"/>
        <dbReference type="ChEBI" id="CHEBI:61977"/>
        <dbReference type="ChEBI" id="CHEBI:456216"/>
        <dbReference type="EC" id="2.7.12.1"/>
    </reaction>
</comment>
<evidence type="ECO:0000256" key="3">
    <source>
        <dbReference type="ARBA" id="ARBA00005843"/>
    </source>
</evidence>
<feature type="region of interest" description="Disordered" evidence="19">
    <location>
        <begin position="1047"/>
        <end position="1071"/>
    </location>
</feature>
<keyword evidence="6" id="KW-0597">Phosphoprotein</keyword>
<evidence type="ECO:0000256" key="6">
    <source>
        <dbReference type="ARBA" id="ARBA00022553"/>
    </source>
</evidence>
<dbReference type="PROSITE" id="PS00109">
    <property type="entry name" value="PROTEIN_KINASE_TYR"/>
    <property type="match status" value="1"/>
</dbReference>
<dbReference type="EC" id="2.7.12.1" evidence="4"/>
<evidence type="ECO:0000313" key="22">
    <source>
        <dbReference type="RefSeq" id="XP_034242998.1"/>
    </source>
</evidence>
<feature type="compositionally biased region" description="Gly residues" evidence="19">
    <location>
        <begin position="592"/>
        <end position="601"/>
    </location>
</feature>
<dbReference type="GO" id="GO:0004712">
    <property type="term" value="F:protein serine/threonine/tyrosine kinase activity"/>
    <property type="evidence" value="ECO:0007669"/>
    <property type="project" value="UniProtKB-EC"/>
</dbReference>
<keyword evidence="9 18" id="KW-0547">Nucleotide-binding</keyword>
<protein>
    <recommendedName>
        <fullName evidence="4">dual-specificity kinase</fullName>
        <ecNumber evidence="4">2.7.12.1</ecNumber>
    </recommendedName>
</protein>
<evidence type="ECO:0000256" key="12">
    <source>
        <dbReference type="ARBA" id="ARBA00022842"/>
    </source>
</evidence>
<dbReference type="PRINTS" id="PR00109">
    <property type="entry name" value="TYRKINASE"/>
</dbReference>
<feature type="domain" description="Protein kinase" evidence="20">
    <location>
        <begin position="80"/>
        <end position="338"/>
    </location>
</feature>
<comment type="cofactor">
    <cofactor evidence="1">
        <name>Mn(2+)</name>
        <dbReference type="ChEBI" id="CHEBI:29035"/>
    </cofactor>
</comment>
<dbReference type="FunFam" id="3.30.200.20:FF:000134">
    <property type="entry name" value="Dual specificity testis-specific protein kinase 2"/>
    <property type="match status" value="1"/>
</dbReference>
<evidence type="ECO:0000256" key="7">
    <source>
        <dbReference type="ARBA" id="ARBA00022679"/>
    </source>
</evidence>
<dbReference type="InterPro" id="IPR050940">
    <property type="entry name" value="Actin_reg-Ser/Thr_kinase"/>
</dbReference>
<dbReference type="Gene3D" id="3.30.200.20">
    <property type="entry name" value="Phosphorylase Kinase, domain 1"/>
    <property type="match status" value="1"/>
</dbReference>
<comment type="similarity">
    <text evidence="3">Belongs to the protein kinase superfamily. TKL Ser/Thr protein kinase family.</text>
</comment>
<organism evidence="22">
    <name type="scientific">Thrips palmi</name>
    <name type="common">Melon thrips</name>
    <dbReference type="NCBI Taxonomy" id="161013"/>
    <lineage>
        <taxon>Eukaryota</taxon>
        <taxon>Metazoa</taxon>
        <taxon>Ecdysozoa</taxon>
        <taxon>Arthropoda</taxon>
        <taxon>Hexapoda</taxon>
        <taxon>Insecta</taxon>
        <taxon>Pterygota</taxon>
        <taxon>Neoptera</taxon>
        <taxon>Paraneoptera</taxon>
        <taxon>Thysanoptera</taxon>
        <taxon>Terebrantia</taxon>
        <taxon>Thripoidea</taxon>
        <taxon>Thripidae</taxon>
        <taxon>Thrips</taxon>
    </lineage>
</organism>
<evidence type="ECO:0000256" key="13">
    <source>
        <dbReference type="ARBA" id="ARBA00023137"/>
    </source>
</evidence>
<evidence type="ECO:0000313" key="21">
    <source>
        <dbReference type="Proteomes" id="UP000515158"/>
    </source>
</evidence>
<dbReference type="GO" id="GO:0005737">
    <property type="term" value="C:cytoplasm"/>
    <property type="evidence" value="ECO:0007669"/>
    <property type="project" value="TreeGrafter"/>
</dbReference>
<dbReference type="Pfam" id="PF07714">
    <property type="entry name" value="PK_Tyr_Ser-Thr"/>
    <property type="match status" value="1"/>
</dbReference>
<dbReference type="GO" id="GO:0046872">
    <property type="term" value="F:metal ion binding"/>
    <property type="evidence" value="ECO:0007669"/>
    <property type="project" value="UniProtKB-KW"/>
</dbReference>
<dbReference type="SUPFAM" id="SSF56112">
    <property type="entry name" value="Protein kinase-like (PK-like)"/>
    <property type="match status" value="1"/>
</dbReference>
<dbReference type="KEGG" id="tpal:117646268"/>
<dbReference type="GO" id="GO:0005524">
    <property type="term" value="F:ATP binding"/>
    <property type="evidence" value="ECO:0007669"/>
    <property type="project" value="UniProtKB-UniRule"/>
</dbReference>
<dbReference type="RefSeq" id="XP_034242998.1">
    <property type="nucleotide sequence ID" value="XM_034387107.1"/>
</dbReference>
<dbReference type="GO" id="GO:0030036">
    <property type="term" value="P:actin cytoskeleton organization"/>
    <property type="evidence" value="ECO:0007669"/>
    <property type="project" value="TreeGrafter"/>
</dbReference>
<dbReference type="GO" id="GO:0004713">
    <property type="term" value="F:protein tyrosine kinase activity"/>
    <property type="evidence" value="ECO:0007669"/>
    <property type="project" value="UniProtKB-KW"/>
</dbReference>
<dbReference type="AlphaFoldDB" id="A0A6P8YSG7"/>
<dbReference type="CTD" id="42289"/>
<feature type="binding site" evidence="18">
    <location>
        <position position="109"/>
    </location>
    <ligand>
        <name>ATP</name>
        <dbReference type="ChEBI" id="CHEBI:30616"/>
    </ligand>
</feature>
<keyword evidence="5" id="KW-0723">Serine/threonine-protein kinase</keyword>
<feature type="region of interest" description="Disordered" evidence="19">
    <location>
        <begin position="704"/>
        <end position="765"/>
    </location>
</feature>
<dbReference type="InParanoid" id="A0A6P8YSG7"/>
<evidence type="ECO:0000259" key="20">
    <source>
        <dbReference type="PROSITE" id="PS50011"/>
    </source>
</evidence>
<comment type="catalytic activity">
    <reaction evidence="15">
        <text>L-seryl-[protein] + ATP = O-phospho-L-seryl-[protein] + ADP + H(+)</text>
        <dbReference type="Rhea" id="RHEA:17989"/>
        <dbReference type="Rhea" id="RHEA-COMP:9863"/>
        <dbReference type="Rhea" id="RHEA-COMP:11604"/>
        <dbReference type="ChEBI" id="CHEBI:15378"/>
        <dbReference type="ChEBI" id="CHEBI:29999"/>
        <dbReference type="ChEBI" id="CHEBI:30616"/>
        <dbReference type="ChEBI" id="CHEBI:83421"/>
        <dbReference type="ChEBI" id="CHEBI:456216"/>
        <dbReference type="EC" id="2.7.12.1"/>
    </reaction>
</comment>
<keyword evidence="21" id="KW-1185">Reference proteome</keyword>
<evidence type="ECO:0000256" key="14">
    <source>
        <dbReference type="ARBA" id="ARBA00023211"/>
    </source>
</evidence>
<feature type="compositionally biased region" description="Low complexity" evidence="19">
    <location>
        <begin position="1049"/>
        <end position="1062"/>
    </location>
</feature>
<accession>A0A6P8YSG7</accession>
<dbReference type="FunFam" id="1.10.510.10:FF:000202">
    <property type="entry name" value="Dual specificity testis-specific protein kinase 2"/>
    <property type="match status" value="1"/>
</dbReference>
<comment type="catalytic activity">
    <reaction evidence="17">
        <text>L-tyrosyl-[protein] + ATP = O-phospho-L-tyrosyl-[protein] + ADP + H(+)</text>
        <dbReference type="Rhea" id="RHEA:10596"/>
        <dbReference type="Rhea" id="RHEA-COMP:10136"/>
        <dbReference type="Rhea" id="RHEA-COMP:20101"/>
        <dbReference type="ChEBI" id="CHEBI:15378"/>
        <dbReference type="ChEBI" id="CHEBI:30616"/>
        <dbReference type="ChEBI" id="CHEBI:46858"/>
        <dbReference type="ChEBI" id="CHEBI:61978"/>
        <dbReference type="ChEBI" id="CHEBI:456216"/>
        <dbReference type="EC" id="2.7.12.1"/>
    </reaction>
</comment>
<keyword evidence="13" id="KW-0829">Tyrosine-protein kinase</keyword>
<dbReference type="Gene3D" id="1.10.510.10">
    <property type="entry name" value="Transferase(Phosphotransferase) domain 1"/>
    <property type="match status" value="1"/>
</dbReference>
<evidence type="ECO:0000256" key="18">
    <source>
        <dbReference type="PROSITE-ProRule" id="PRU10141"/>
    </source>
</evidence>
<evidence type="ECO:0000256" key="8">
    <source>
        <dbReference type="ARBA" id="ARBA00022723"/>
    </source>
</evidence>
<feature type="region of interest" description="Disordered" evidence="19">
    <location>
        <begin position="647"/>
        <end position="671"/>
    </location>
</feature>
<evidence type="ECO:0000256" key="10">
    <source>
        <dbReference type="ARBA" id="ARBA00022777"/>
    </source>
</evidence>
<evidence type="ECO:0000256" key="2">
    <source>
        <dbReference type="ARBA" id="ARBA00001946"/>
    </source>
</evidence>
<evidence type="ECO:0000256" key="5">
    <source>
        <dbReference type="ARBA" id="ARBA00022527"/>
    </source>
</evidence>
<keyword evidence="10" id="KW-0418">Kinase</keyword>
<dbReference type="GO" id="GO:0004674">
    <property type="term" value="F:protein serine/threonine kinase activity"/>
    <property type="evidence" value="ECO:0007669"/>
    <property type="project" value="UniProtKB-KW"/>
</dbReference>
<evidence type="ECO:0000256" key="1">
    <source>
        <dbReference type="ARBA" id="ARBA00001936"/>
    </source>
</evidence>
<name>A0A6P8YSG7_THRPL</name>
<dbReference type="InterPro" id="IPR001245">
    <property type="entry name" value="Ser-Thr/Tyr_kinase_cat_dom"/>
</dbReference>
<gene>
    <name evidence="22" type="primary">LOC117646268</name>
</gene>
<sequence length="1156" mass="122265">MIQASSGHRSDNGFSKKLSDSGGTAIMNLSPERIVVPSSSSASLDTRLGPGVPTLKLSRVTGSSCQALRHAVAALNRLDDFTREKIGSGFFSEVFKVTHRTTGQVMVLKKNLLRSNRPNMLKEVQLMNQMSHPNILRFMGVCVHEGQLHALTEYLNGGSLEQLVQSRGTELPYAVRMKLSLDIARGMEYLHSRGVFHRDLTSKNVLIRRNEETGELTAVVADFGLAAKIPDPLCGYRLPTVGSPYWMSPECLKGQWYNEKSDVFSYGIVLCELIARVEADPDVLPRTQNFGLDYLAFAPLCPAACPPYFLKLAFHCCTFEPKSRPSFSEIVRKLEAMLRGKSSPEYAEYPSAAAASLEGAAGSATSTAAAKTKGAISEACLANLASSSLAARSVEVIPSIATPDDGKSINRHKKLSHRRSLSEDVGLMVAFPAHTSPSEKARCHFMGAAASAGAAANPGGTSRITAKHVGESMCREDPHYLPAEEGAERLNPFAALSHFRGVKKILGDKSAAVGSAAALGVGDLACSGDLFSSCFELPSPFFSPTQLSPPFAEGGAAPRRASHDCSSLSSTSTARPYTADTIKRAPRKLSLGPGGGAGGGPPFTVPSADLLGTTAASRPAPECVPPVVNAGQDLWCKVGSRWRLKSEVEAEQAESGPGGAESPSSVVQQPRQDDGLIQGSIFSPQNRAADDYLKMDSEANEGCGAKAGAKAKQAEIGERLESKEDRRSDASEGVTPAQEAEATLDGVADEDVQGPQKKSWHHSLSLPSSPTFVRRRPTVWTGAAGTAINPKVLTQRLLETQTQGRTGCGGLSLSPRPKACRVHGVHGVEEDGVFSGHSSALEVLDLRPDAKALAVEARLGGLGGLGPAPLQRRLSSSSSNLNSLLLSEDDAATGAVLGGLPSVALRRRGSCESGFFSCLGEDYGLLGCDPLSPSDFCSGPARHTLCSSSAASSLFLLDDSAVSTTTVSSGELADLDDLAPNGSSSCGLSTRHHSLLFSAKRSSSIYTDSSEDVSSLGGDPAYWEERGFTANPASQQISKIVEYFERKQNSNPSSGPGPGSRRPSAKLQPQISASTRRFSLNPHENTYSICDAIRSSDIAFLRKSLGQTSCSKGVMAASPPPVPLSRHHGAKRCASQRLIVCEGAVKSKLPLFDKKS</sequence>
<dbReference type="PANTHER" id="PTHR46485">
    <property type="entry name" value="LIM DOMAIN KINASE 1"/>
    <property type="match status" value="1"/>
</dbReference>
<dbReference type="InterPro" id="IPR000719">
    <property type="entry name" value="Prot_kinase_dom"/>
</dbReference>
<dbReference type="PANTHER" id="PTHR46485:SF5">
    <property type="entry name" value="CENTER DIVIDER, ISOFORM A"/>
    <property type="match status" value="1"/>
</dbReference>